<dbReference type="Proteomes" id="UP000004994">
    <property type="component" value="Chromosome 3"/>
</dbReference>
<protein>
    <submittedName>
        <fullName evidence="2">Uncharacterized protein</fullName>
    </submittedName>
</protein>
<dbReference type="AlphaFoldDB" id="A0A3Q7FG03"/>
<name>A0A3Q7FG03_SOLLC</name>
<feature type="compositionally biased region" description="Basic and acidic residues" evidence="1">
    <location>
        <begin position="1"/>
        <end position="10"/>
    </location>
</feature>
<accession>A0A3Q7FG03</accession>
<feature type="compositionally biased region" description="Polar residues" evidence="1">
    <location>
        <begin position="24"/>
        <end position="34"/>
    </location>
</feature>
<reference evidence="2" key="2">
    <citation type="submission" date="2019-01" db="UniProtKB">
        <authorList>
            <consortium name="EnsemblPlants"/>
        </authorList>
    </citation>
    <scope>IDENTIFICATION</scope>
    <source>
        <strain evidence="2">cv. Heinz 1706</strain>
    </source>
</reference>
<proteinExistence type="predicted"/>
<sequence>MDKSKGKVEEVSMITATRMRPATQRKNQNRNVNQEKFPRSKFRKAPKVFTPLRESQTQLYERLKAITIHFVTVGTLSSIHLVTVGTLSIIHLVTVGTLSSHPPRYSWNIIEHPPRYSWNIIDHPPRYSWNIIEPFTSLQLEHYRASTSLQLEHYRASTSLQLEHYRVIHLVTFGTLSSHPPCYRWNIIESSASCLSLTSSLDVRCLPCSFRLQLAAPKEVENSRNALLKSDSGSSEPGKLLENYIIGVTESCIPAIYTM</sequence>
<evidence type="ECO:0000313" key="3">
    <source>
        <dbReference type="Proteomes" id="UP000004994"/>
    </source>
</evidence>
<organism evidence="2">
    <name type="scientific">Solanum lycopersicum</name>
    <name type="common">Tomato</name>
    <name type="synonym">Lycopersicon esculentum</name>
    <dbReference type="NCBI Taxonomy" id="4081"/>
    <lineage>
        <taxon>Eukaryota</taxon>
        <taxon>Viridiplantae</taxon>
        <taxon>Streptophyta</taxon>
        <taxon>Embryophyta</taxon>
        <taxon>Tracheophyta</taxon>
        <taxon>Spermatophyta</taxon>
        <taxon>Magnoliopsida</taxon>
        <taxon>eudicotyledons</taxon>
        <taxon>Gunneridae</taxon>
        <taxon>Pentapetalae</taxon>
        <taxon>asterids</taxon>
        <taxon>lamiids</taxon>
        <taxon>Solanales</taxon>
        <taxon>Solanaceae</taxon>
        <taxon>Solanoideae</taxon>
        <taxon>Solaneae</taxon>
        <taxon>Solanum</taxon>
        <taxon>Solanum subgen. Lycopersicon</taxon>
    </lineage>
</organism>
<evidence type="ECO:0000313" key="2">
    <source>
        <dbReference type="EnsemblPlants" id="Solyc03g034206.1.1"/>
    </source>
</evidence>
<evidence type="ECO:0000256" key="1">
    <source>
        <dbReference type="SAM" id="MobiDB-lite"/>
    </source>
</evidence>
<dbReference type="EnsemblPlants" id="Solyc03g034206.1.1">
    <property type="protein sequence ID" value="Solyc03g034206.1.1"/>
    <property type="gene ID" value="Solyc03g034206.1"/>
</dbReference>
<dbReference type="Gramene" id="Solyc03g034206.1.1">
    <property type="protein sequence ID" value="Solyc03g034206.1.1"/>
    <property type="gene ID" value="Solyc03g034206.1"/>
</dbReference>
<feature type="region of interest" description="Disordered" evidence="1">
    <location>
        <begin position="1"/>
        <end position="34"/>
    </location>
</feature>
<dbReference type="InParanoid" id="A0A3Q7FG03"/>
<reference evidence="2" key="1">
    <citation type="journal article" date="2012" name="Nature">
        <title>The tomato genome sequence provides insights into fleshy fruit evolution.</title>
        <authorList>
            <consortium name="Tomato Genome Consortium"/>
        </authorList>
    </citation>
    <scope>NUCLEOTIDE SEQUENCE [LARGE SCALE GENOMIC DNA]</scope>
    <source>
        <strain evidence="2">cv. Heinz 1706</strain>
    </source>
</reference>
<keyword evidence="3" id="KW-1185">Reference proteome</keyword>